<name>A0A7L5HNF5_9BACT</name>
<keyword evidence="3" id="KW-1185">Reference proteome</keyword>
<feature type="domain" description="Putative beta-lactamase-inhibitor-like PepSY-like" evidence="1">
    <location>
        <begin position="51"/>
        <end position="130"/>
    </location>
</feature>
<dbReference type="Gene3D" id="3.40.1420.30">
    <property type="match status" value="1"/>
</dbReference>
<dbReference type="Pfam" id="PF11396">
    <property type="entry name" value="PepSY_like"/>
    <property type="match status" value="1"/>
</dbReference>
<dbReference type="InterPro" id="IPR021533">
    <property type="entry name" value="PepSY-like"/>
</dbReference>
<evidence type="ECO:0000313" key="3">
    <source>
        <dbReference type="Proteomes" id="UP000509246"/>
    </source>
</evidence>
<dbReference type="GeneID" id="56586537"/>
<protein>
    <submittedName>
        <fullName evidence="2">PepSY_like domain-containing protein</fullName>
    </submittedName>
</protein>
<reference evidence="2 3" key="1">
    <citation type="submission" date="2020-05" db="EMBL/GenBank/DDBJ databases">
        <title>Complete genome sequencing of Campylobacter and Arcobacter type strains.</title>
        <authorList>
            <person name="Miller W.G."/>
            <person name="Yee E."/>
        </authorList>
    </citation>
    <scope>NUCLEOTIDE SEQUENCE [LARGE SCALE GENOMIC DNA]</scope>
    <source>
        <strain evidence="2 3">CCUG 73571</strain>
    </source>
</reference>
<dbReference type="SUPFAM" id="SSF160574">
    <property type="entry name" value="BT0923-like"/>
    <property type="match status" value="1"/>
</dbReference>
<accession>A0A7L5HNF5</accession>
<dbReference type="KEGG" id="carm:CARM_0799"/>
<proteinExistence type="predicted"/>
<dbReference type="Proteomes" id="UP000509246">
    <property type="component" value="Chromosome"/>
</dbReference>
<dbReference type="RefSeq" id="WP_139425235.1">
    <property type="nucleotide sequence ID" value="NZ_CBCSFY010000017.1"/>
</dbReference>
<evidence type="ECO:0000259" key="1">
    <source>
        <dbReference type="Pfam" id="PF11396"/>
    </source>
</evidence>
<dbReference type="AlphaFoldDB" id="A0A7L5HNF5"/>
<organism evidence="2 3">
    <name type="scientific">Campylobacter armoricus</name>
    <dbReference type="NCBI Taxonomy" id="2505970"/>
    <lineage>
        <taxon>Bacteria</taxon>
        <taxon>Pseudomonadati</taxon>
        <taxon>Campylobacterota</taxon>
        <taxon>Epsilonproteobacteria</taxon>
        <taxon>Campylobacterales</taxon>
        <taxon>Campylobacteraceae</taxon>
        <taxon>Campylobacter</taxon>
    </lineage>
</organism>
<sequence length="136" mass="15484">MKKLVIAFLISLNTLNAGIVIAPDSLPIEVKNFIKEHFNADIGLVEQDGYSYEIYLSDGSELEFLLSGEFKEAENFKALSFSILPLAIQNTIKNSYPNASIVEIERKISYYKIKLNNQIKLYIDNNGTILRQKYDD</sequence>
<dbReference type="EMBL" id="CP053825">
    <property type="protein sequence ID" value="QKF79712.1"/>
    <property type="molecule type" value="Genomic_DNA"/>
</dbReference>
<evidence type="ECO:0000313" key="2">
    <source>
        <dbReference type="EMBL" id="QKF79712.1"/>
    </source>
</evidence>
<gene>
    <name evidence="2" type="ORF">CARM_0799</name>
</gene>
<dbReference type="OrthoDB" id="5355658at2"/>